<feature type="compositionally biased region" description="Polar residues" evidence="1">
    <location>
        <begin position="1"/>
        <end position="10"/>
    </location>
</feature>
<dbReference type="Proteomes" id="UP000186601">
    <property type="component" value="Unassembled WGS sequence"/>
</dbReference>
<sequence length="106" mass="11841">MGIRTTTSAKTRLKRRNFTTEANDSSKISHITFRDLSAAPFFAKDPSKFAGPRFIPEHRLYGTILAQHVSGLPEQPTSSELNIKTNEPFNALIFGEEVRQFTLSSA</sequence>
<proteinExistence type="predicted"/>
<evidence type="ECO:0000313" key="3">
    <source>
        <dbReference type="Proteomes" id="UP000186601"/>
    </source>
</evidence>
<evidence type="ECO:0000313" key="2">
    <source>
        <dbReference type="EMBL" id="PSR73178.1"/>
    </source>
</evidence>
<feature type="region of interest" description="Disordered" evidence="1">
    <location>
        <begin position="1"/>
        <end position="23"/>
    </location>
</feature>
<dbReference type="AlphaFoldDB" id="A0A2R6NLQ0"/>
<evidence type="ECO:0000256" key="1">
    <source>
        <dbReference type="SAM" id="MobiDB-lite"/>
    </source>
</evidence>
<protein>
    <submittedName>
        <fullName evidence="2">Uncharacterized protein</fullName>
    </submittedName>
</protein>
<name>A0A2R6NLQ0_9APHY</name>
<comment type="caution">
    <text evidence="2">The sequence shown here is derived from an EMBL/GenBank/DDBJ whole genome shotgun (WGS) entry which is preliminary data.</text>
</comment>
<gene>
    <name evidence="2" type="ORF">PHLCEN_2v10955</name>
</gene>
<keyword evidence="3" id="KW-1185">Reference proteome</keyword>
<organism evidence="2 3">
    <name type="scientific">Hermanssonia centrifuga</name>
    <dbReference type="NCBI Taxonomy" id="98765"/>
    <lineage>
        <taxon>Eukaryota</taxon>
        <taxon>Fungi</taxon>
        <taxon>Dikarya</taxon>
        <taxon>Basidiomycota</taxon>
        <taxon>Agaricomycotina</taxon>
        <taxon>Agaricomycetes</taxon>
        <taxon>Polyporales</taxon>
        <taxon>Meruliaceae</taxon>
        <taxon>Hermanssonia</taxon>
    </lineage>
</organism>
<dbReference type="EMBL" id="MLYV02001100">
    <property type="protein sequence ID" value="PSR73178.1"/>
    <property type="molecule type" value="Genomic_DNA"/>
</dbReference>
<reference evidence="2 3" key="1">
    <citation type="submission" date="2018-02" db="EMBL/GenBank/DDBJ databases">
        <title>Genome sequence of the basidiomycete white-rot fungus Phlebia centrifuga.</title>
        <authorList>
            <person name="Granchi Z."/>
            <person name="Peng M."/>
            <person name="de Vries R.P."/>
            <person name="Hilden K."/>
            <person name="Makela M.R."/>
            <person name="Grigoriev I."/>
            <person name="Riley R."/>
        </authorList>
    </citation>
    <scope>NUCLEOTIDE SEQUENCE [LARGE SCALE GENOMIC DNA]</scope>
    <source>
        <strain evidence="2 3">FBCC195</strain>
    </source>
</reference>
<accession>A0A2R6NLQ0</accession>